<dbReference type="OrthoDB" id="9787557at2"/>
<feature type="domain" description="ABC transporter" evidence="10">
    <location>
        <begin position="483"/>
        <end position="716"/>
    </location>
</feature>
<comment type="subcellular location">
    <subcellularLocation>
        <location evidence="1">Cell membrane</location>
        <topology evidence="1">Multi-pass membrane protein</topology>
    </subcellularLocation>
</comment>
<dbReference type="InterPro" id="IPR011527">
    <property type="entry name" value="ABC1_TM_dom"/>
</dbReference>
<accession>A0A1B3ZDV0</accession>
<evidence type="ECO:0000259" key="12">
    <source>
        <dbReference type="PROSITE" id="PS50990"/>
    </source>
</evidence>
<dbReference type="SUPFAM" id="SSF90123">
    <property type="entry name" value="ABC transporter transmembrane region"/>
    <property type="match status" value="1"/>
</dbReference>
<dbReference type="PROSITE" id="PS50990">
    <property type="entry name" value="PEPTIDASE_C39"/>
    <property type="match status" value="1"/>
</dbReference>
<dbReference type="GO" id="GO:0140359">
    <property type="term" value="F:ABC-type transporter activity"/>
    <property type="evidence" value="ECO:0007669"/>
    <property type="project" value="InterPro"/>
</dbReference>
<feature type="transmembrane region" description="Helical" evidence="9">
    <location>
        <begin position="207"/>
        <end position="227"/>
    </location>
</feature>
<keyword evidence="7 9" id="KW-1133">Transmembrane helix</keyword>
<dbReference type="PANTHER" id="PTHR24221">
    <property type="entry name" value="ATP-BINDING CASSETTE SUB-FAMILY B"/>
    <property type="match status" value="1"/>
</dbReference>
<dbReference type="GO" id="GO:0008233">
    <property type="term" value="F:peptidase activity"/>
    <property type="evidence" value="ECO:0007669"/>
    <property type="project" value="InterPro"/>
</dbReference>
<feature type="transmembrane region" description="Helical" evidence="9">
    <location>
        <begin position="280"/>
        <end position="305"/>
    </location>
</feature>
<dbReference type="KEGG" id="span:AWL63_18390"/>
<evidence type="ECO:0000256" key="9">
    <source>
        <dbReference type="SAM" id="Phobius"/>
    </source>
</evidence>
<evidence type="ECO:0000259" key="11">
    <source>
        <dbReference type="PROSITE" id="PS50929"/>
    </source>
</evidence>
<evidence type="ECO:0008006" key="15">
    <source>
        <dbReference type="Google" id="ProtNLM"/>
    </source>
</evidence>
<keyword evidence="5" id="KW-0547">Nucleotide-binding</keyword>
<reference evidence="13 14" key="1">
    <citation type="submission" date="2016-01" db="EMBL/GenBank/DDBJ databases">
        <title>Complete genome and mega plasmid sequence of Sphingomonas panacis DCY99 elicits systemic resistance in rice to Xanthomonas oryzae.</title>
        <authorList>
            <person name="Kim Y.J."/>
            <person name="Yang D.C."/>
            <person name="Sing P."/>
        </authorList>
    </citation>
    <scope>NUCLEOTIDE SEQUENCE [LARGE SCALE GENOMIC DNA]</scope>
    <source>
        <strain evidence="13 14">DCY99</strain>
    </source>
</reference>
<dbReference type="InterPro" id="IPR036640">
    <property type="entry name" value="ABC1_TM_sf"/>
</dbReference>
<dbReference type="SUPFAM" id="SSF52540">
    <property type="entry name" value="P-loop containing nucleoside triphosphate hydrolases"/>
    <property type="match status" value="1"/>
</dbReference>
<dbReference type="STRING" id="1560345.AWL63_18390"/>
<dbReference type="SMART" id="SM00382">
    <property type="entry name" value="AAA"/>
    <property type="match status" value="1"/>
</dbReference>
<evidence type="ECO:0000256" key="3">
    <source>
        <dbReference type="ARBA" id="ARBA00022475"/>
    </source>
</evidence>
<protein>
    <recommendedName>
        <fullName evidence="15">ABC transporter</fullName>
    </recommendedName>
</protein>
<keyword evidence="2" id="KW-0813">Transport</keyword>
<sequence>MSLIEGLSEHRKLIRQAEAGECGLACLAMVARHHGEQGELSGLRRRFPLSSRGSSLKDLVTIADQMGFHTRALQCGIASLDQLATPAILHWDLNHYVVLDRARRGARGGKYTILDPARGLQTLEDEELSEHFTGIALELTPSTNFTPARQRDRLRLTQLWTRVSGLGPALLRILILSSIMQVVTLIMPFFTQLAIDTALPGSDLDLLNIIAIGFGALVFLNAMTSWVRARLVISLSNSLSLQTAANLFRHTIFLPSAWFEKRHLGDVVSRFGSLQPITDLLSRGLVSAVVDGILALSTLALMVIYSPVLTALTGCVVLLYVAVKLLFFQSMKLANTNLLTAQAIESSAFLENVRGISAIKIFCQEGNRQRLWQNKKADVVNGSIRLGRITSGFDTTNAFIVAIENILFIYLAIKMVMAGEISLGMLFAFQAYKQNFVGALTRLIDQSLNYRLLDVHLDRLSDIAFEAREPDASPPVLAPCGVVEVQNVSYSYGLGLPLVLDQMFMRIEPGKTTVIIGASGSGKTTLLKILSGLLQPTSGRVLIDGVPMWEFGTRSYRGRLGVVSQEDTLFAGTLAENIAFFDPDYDMDWIVECCRQAAIHDDIAKMPMKYETMVGDMGSNLSGGQKQRVLLARALYKKPDILLLDEGTAHLDVVTEAKVVSALKALRMTRLLVAHRPETIRMADVIYQMSNGRTARILSMDQEENTVTPMVLQREAE</sequence>
<evidence type="ECO:0000256" key="2">
    <source>
        <dbReference type="ARBA" id="ARBA00022448"/>
    </source>
</evidence>
<dbReference type="InterPro" id="IPR027417">
    <property type="entry name" value="P-loop_NTPase"/>
</dbReference>
<dbReference type="AlphaFoldDB" id="A0A1B3ZDV0"/>
<keyword evidence="14" id="KW-1185">Reference proteome</keyword>
<feature type="domain" description="ABC transmembrane type-1" evidence="11">
    <location>
        <begin position="173"/>
        <end position="452"/>
    </location>
</feature>
<dbReference type="Gene3D" id="3.40.50.300">
    <property type="entry name" value="P-loop containing nucleotide triphosphate hydrolases"/>
    <property type="match status" value="1"/>
</dbReference>
<dbReference type="GO" id="GO:0034040">
    <property type="term" value="F:ATPase-coupled lipid transmembrane transporter activity"/>
    <property type="evidence" value="ECO:0007669"/>
    <property type="project" value="TreeGrafter"/>
</dbReference>
<evidence type="ECO:0000313" key="13">
    <source>
        <dbReference type="EMBL" id="AOH85611.1"/>
    </source>
</evidence>
<dbReference type="PROSITE" id="PS50893">
    <property type="entry name" value="ABC_TRANSPORTER_2"/>
    <property type="match status" value="1"/>
</dbReference>
<dbReference type="EMBL" id="CP014168">
    <property type="protein sequence ID" value="AOH85611.1"/>
    <property type="molecule type" value="Genomic_DNA"/>
</dbReference>
<dbReference type="Gene3D" id="3.90.70.10">
    <property type="entry name" value="Cysteine proteinases"/>
    <property type="match status" value="1"/>
</dbReference>
<dbReference type="InterPro" id="IPR017871">
    <property type="entry name" value="ABC_transporter-like_CS"/>
</dbReference>
<evidence type="ECO:0000256" key="4">
    <source>
        <dbReference type="ARBA" id="ARBA00022692"/>
    </source>
</evidence>
<evidence type="ECO:0000256" key="8">
    <source>
        <dbReference type="ARBA" id="ARBA00023136"/>
    </source>
</evidence>
<keyword evidence="3" id="KW-1003">Cell membrane</keyword>
<dbReference type="Gene3D" id="1.20.1560.10">
    <property type="entry name" value="ABC transporter type 1, transmembrane domain"/>
    <property type="match status" value="1"/>
</dbReference>
<dbReference type="InterPro" id="IPR039421">
    <property type="entry name" value="Type_1_exporter"/>
</dbReference>
<dbReference type="GO" id="GO:0005886">
    <property type="term" value="C:plasma membrane"/>
    <property type="evidence" value="ECO:0007669"/>
    <property type="project" value="UniProtKB-SubCell"/>
</dbReference>
<organism evidence="13 14">
    <name type="scientific">Sphingomonas panacis</name>
    <dbReference type="NCBI Taxonomy" id="1560345"/>
    <lineage>
        <taxon>Bacteria</taxon>
        <taxon>Pseudomonadati</taxon>
        <taxon>Pseudomonadota</taxon>
        <taxon>Alphaproteobacteria</taxon>
        <taxon>Sphingomonadales</taxon>
        <taxon>Sphingomonadaceae</taxon>
        <taxon>Sphingomonas</taxon>
    </lineage>
</organism>
<feature type="domain" description="Peptidase C39" evidence="12">
    <location>
        <begin position="16"/>
        <end position="139"/>
    </location>
</feature>
<keyword evidence="8 9" id="KW-0472">Membrane</keyword>
<dbReference type="GO" id="GO:0016887">
    <property type="term" value="F:ATP hydrolysis activity"/>
    <property type="evidence" value="ECO:0007669"/>
    <property type="project" value="InterPro"/>
</dbReference>
<dbReference type="PROSITE" id="PS00211">
    <property type="entry name" value="ABC_TRANSPORTER_1"/>
    <property type="match status" value="1"/>
</dbReference>
<dbReference type="InterPro" id="IPR005074">
    <property type="entry name" value="Peptidase_C39"/>
</dbReference>
<dbReference type="PANTHER" id="PTHR24221:SF606">
    <property type="entry name" value="COLICIN V SECRETION-PROCESSING ATP-BINDING PROTEIN"/>
    <property type="match status" value="1"/>
</dbReference>
<evidence type="ECO:0000256" key="1">
    <source>
        <dbReference type="ARBA" id="ARBA00004651"/>
    </source>
</evidence>
<dbReference type="FunFam" id="3.40.50.300:FF:000299">
    <property type="entry name" value="ABC transporter ATP-binding protein/permease"/>
    <property type="match status" value="1"/>
</dbReference>
<dbReference type="Proteomes" id="UP000094256">
    <property type="component" value="Chromosome"/>
</dbReference>
<dbReference type="PROSITE" id="PS50929">
    <property type="entry name" value="ABC_TM1F"/>
    <property type="match status" value="1"/>
</dbReference>
<evidence type="ECO:0000256" key="6">
    <source>
        <dbReference type="ARBA" id="ARBA00022840"/>
    </source>
</evidence>
<dbReference type="GO" id="GO:0005524">
    <property type="term" value="F:ATP binding"/>
    <property type="evidence" value="ECO:0007669"/>
    <property type="project" value="UniProtKB-KW"/>
</dbReference>
<dbReference type="Pfam" id="PF00664">
    <property type="entry name" value="ABC_membrane"/>
    <property type="match status" value="1"/>
</dbReference>
<proteinExistence type="predicted"/>
<dbReference type="Pfam" id="PF00005">
    <property type="entry name" value="ABC_tran"/>
    <property type="match status" value="1"/>
</dbReference>
<evidence type="ECO:0000259" key="10">
    <source>
        <dbReference type="PROSITE" id="PS50893"/>
    </source>
</evidence>
<feature type="transmembrane region" description="Helical" evidence="9">
    <location>
        <begin position="407"/>
        <end position="432"/>
    </location>
</feature>
<feature type="transmembrane region" description="Helical" evidence="9">
    <location>
        <begin position="311"/>
        <end position="328"/>
    </location>
</feature>
<feature type="transmembrane region" description="Helical" evidence="9">
    <location>
        <begin position="169"/>
        <end position="195"/>
    </location>
</feature>
<evidence type="ECO:0000313" key="14">
    <source>
        <dbReference type="Proteomes" id="UP000094256"/>
    </source>
</evidence>
<keyword evidence="6" id="KW-0067">ATP-binding</keyword>
<dbReference type="GO" id="GO:0006508">
    <property type="term" value="P:proteolysis"/>
    <property type="evidence" value="ECO:0007669"/>
    <property type="project" value="InterPro"/>
</dbReference>
<dbReference type="InterPro" id="IPR003439">
    <property type="entry name" value="ABC_transporter-like_ATP-bd"/>
</dbReference>
<evidence type="ECO:0000256" key="5">
    <source>
        <dbReference type="ARBA" id="ARBA00022741"/>
    </source>
</evidence>
<name>A0A1B3ZDV0_9SPHN</name>
<keyword evidence="4 9" id="KW-0812">Transmembrane</keyword>
<gene>
    <name evidence="13" type="ORF">AWL63_18390</name>
</gene>
<dbReference type="RefSeq" id="WP_150126965.1">
    <property type="nucleotide sequence ID" value="NZ_CP014168.1"/>
</dbReference>
<dbReference type="CDD" id="cd18567">
    <property type="entry name" value="ABC_6TM_CvaB_RaxB_like"/>
    <property type="match status" value="1"/>
</dbReference>
<evidence type="ECO:0000256" key="7">
    <source>
        <dbReference type="ARBA" id="ARBA00022989"/>
    </source>
</evidence>
<dbReference type="InterPro" id="IPR003593">
    <property type="entry name" value="AAA+_ATPase"/>
</dbReference>
<dbReference type="Pfam" id="PF03412">
    <property type="entry name" value="Peptidase_C39"/>
    <property type="match status" value="1"/>
</dbReference>